<dbReference type="GO" id="GO:0016788">
    <property type="term" value="F:hydrolase activity, acting on ester bonds"/>
    <property type="evidence" value="ECO:0007669"/>
    <property type="project" value="InterPro"/>
</dbReference>
<dbReference type="PANTHER" id="PTHR45642">
    <property type="entry name" value="GDSL ESTERASE/LIPASE EXL3"/>
    <property type="match status" value="1"/>
</dbReference>
<dbReference type="InterPro" id="IPR001087">
    <property type="entry name" value="GDSL"/>
</dbReference>
<feature type="chain" id="PRO_5016357248" description="Carbohydrate esterase family 16 protein" evidence="2">
    <location>
        <begin position="21"/>
        <end position="297"/>
    </location>
</feature>
<feature type="signal peptide" evidence="2">
    <location>
        <begin position="1"/>
        <end position="20"/>
    </location>
</feature>
<dbReference type="EMBL" id="KZ821739">
    <property type="protein sequence ID" value="PYH77633.1"/>
    <property type="molecule type" value="Genomic_DNA"/>
</dbReference>
<gene>
    <name evidence="3" type="ORF">BO82DRAFT_423430</name>
</gene>
<evidence type="ECO:0000313" key="3">
    <source>
        <dbReference type="EMBL" id="PYH77633.1"/>
    </source>
</evidence>
<organism evidence="3 4">
    <name type="scientific">Aspergillus uvarum CBS 121591</name>
    <dbReference type="NCBI Taxonomy" id="1448315"/>
    <lineage>
        <taxon>Eukaryota</taxon>
        <taxon>Fungi</taxon>
        <taxon>Dikarya</taxon>
        <taxon>Ascomycota</taxon>
        <taxon>Pezizomycotina</taxon>
        <taxon>Eurotiomycetes</taxon>
        <taxon>Eurotiomycetidae</taxon>
        <taxon>Eurotiales</taxon>
        <taxon>Aspergillaceae</taxon>
        <taxon>Aspergillus</taxon>
        <taxon>Aspergillus subgen. Circumdati</taxon>
    </lineage>
</organism>
<dbReference type="Pfam" id="PF00657">
    <property type="entry name" value="Lipase_GDSL"/>
    <property type="match status" value="1"/>
</dbReference>
<dbReference type="Proteomes" id="UP000248340">
    <property type="component" value="Unassembled WGS sequence"/>
</dbReference>
<evidence type="ECO:0000313" key="4">
    <source>
        <dbReference type="Proteomes" id="UP000248340"/>
    </source>
</evidence>
<evidence type="ECO:0000256" key="2">
    <source>
        <dbReference type="SAM" id="SignalP"/>
    </source>
</evidence>
<keyword evidence="1 2" id="KW-0732">Signal</keyword>
<dbReference type="VEuPathDB" id="FungiDB:BO82DRAFT_423430"/>
<sequence length="297" mass="32135">MKTLYGFAGASLALAWSAAATTKYVISFGDSYTSTTFNITGTKPSAANPLGNPPYPGWTASGGSNWISDIVAKYNNSLLLSYNLAYGGATVNASLVAPYLPTVYSIIDQVAEYQEYLSPPPSWAPWNAKNTLFAKESHADHTRGVNDVAGSWYQTSAATLEREILDQLFEQLELVYQGGARNFALLTVPPIERTPNIMQGSDPDYTIPRLKAAIEHWNTILVEKAEALTQTHPDAIVKVVDTQPVFNSILDNGGAAAECWNSDGVTCLWFNDFHPGIVIQDAVAQAVAAAWKGSFFT</sequence>
<evidence type="ECO:0008006" key="5">
    <source>
        <dbReference type="Google" id="ProtNLM"/>
    </source>
</evidence>
<name>A0A319CGB5_9EURO</name>
<dbReference type="InterPro" id="IPR050592">
    <property type="entry name" value="GDSL_lipolytic_enzyme"/>
</dbReference>
<dbReference type="RefSeq" id="XP_025487833.1">
    <property type="nucleotide sequence ID" value="XM_025640244.1"/>
</dbReference>
<proteinExistence type="predicted"/>
<dbReference type="PANTHER" id="PTHR45642:SF139">
    <property type="entry name" value="SGNH HYDROLASE-TYPE ESTERASE DOMAIN-CONTAINING PROTEIN"/>
    <property type="match status" value="1"/>
</dbReference>
<reference evidence="3 4" key="1">
    <citation type="submission" date="2016-12" db="EMBL/GenBank/DDBJ databases">
        <title>The genomes of Aspergillus section Nigri reveals drivers in fungal speciation.</title>
        <authorList>
            <consortium name="DOE Joint Genome Institute"/>
            <person name="Vesth T.C."/>
            <person name="Nybo J."/>
            <person name="Theobald S."/>
            <person name="Brandl J."/>
            <person name="Frisvad J.C."/>
            <person name="Nielsen K.F."/>
            <person name="Lyhne E.K."/>
            <person name="Kogle M.E."/>
            <person name="Kuo A."/>
            <person name="Riley R."/>
            <person name="Clum A."/>
            <person name="Nolan M."/>
            <person name="Lipzen A."/>
            <person name="Salamov A."/>
            <person name="Henrissat B."/>
            <person name="Wiebenga A."/>
            <person name="De Vries R.P."/>
            <person name="Grigoriev I.V."/>
            <person name="Mortensen U.H."/>
            <person name="Andersen M.R."/>
            <person name="Baker S.E."/>
        </authorList>
    </citation>
    <scope>NUCLEOTIDE SEQUENCE [LARGE SCALE GENOMIC DNA]</scope>
    <source>
        <strain evidence="3 4">CBS 121591</strain>
    </source>
</reference>
<dbReference type="InterPro" id="IPR036514">
    <property type="entry name" value="SGNH_hydro_sf"/>
</dbReference>
<protein>
    <recommendedName>
        <fullName evidence="5">Carbohydrate esterase family 16 protein</fullName>
    </recommendedName>
</protein>
<dbReference type="GeneID" id="37142986"/>
<dbReference type="AlphaFoldDB" id="A0A319CGB5"/>
<dbReference type="OrthoDB" id="1600564at2759"/>
<accession>A0A319CGB5</accession>
<dbReference type="CDD" id="cd01846">
    <property type="entry name" value="fatty_acyltransferase_like"/>
    <property type="match status" value="1"/>
</dbReference>
<keyword evidence="4" id="KW-1185">Reference proteome</keyword>
<evidence type="ECO:0000256" key="1">
    <source>
        <dbReference type="ARBA" id="ARBA00022729"/>
    </source>
</evidence>
<dbReference type="STRING" id="1448315.A0A319CGB5"/>
<dbReference type="Gene3D" id="3.40.50.1110">
    <property type="entry name" value="SGNH hydrolase"/>
    <property type="match status" value="1"/>
</dbReference>